<feature type="transmembrane region" description="Helical" evidence="1">
    <location>
        <begin position="298"/>
        <end position="316"/>
    </location>
</feature>
<feature type="transmembrane region" description="Helical" evidence="1">
    <location>
        <begin position="248"/>
        <end position="266"/>
    </location>
</feature>
<evidence type="ECO:0000313" key="3">
    <source>
        <dbReference type="Proteomes" id="UP000005095"/>
    </source>
</evidence>
<keyword evidence="3" id="KW-1185">Reference proteome</keyword>
<feature type="transmembrane region" description="Helical" evidence="1">
    <location>
        <begin position="76"/>
        <end position="95"/>
    </location>
</feature>
<feature type="transmembrane region" description="Helical" evidence="1">
    <location>
        <begin position="12"/>
        <end position="38"/>
    </location>
</feature>
<dbReference type="RefSeq" id="WP_004040488.1">
    <property type="nucleotide sequence ID" value="NZ_CM001555.1"/>
</dbReference>
<name>J1L4Y1_9EURY</name>
<keyword evidence="1" id="KW-0812">Transmembrane</keyword>
<dbReference type="Proteomes" id="UP000005095">
    <property type="component" value="Chromosome"/>
</dbReference>
<proteinExistence type="predicted"/>
<evidence type="ECO:0000313" key="2">
    <source>
        <dbReference type="EMBL" id="EJG08187.1"/>
    </source>
</evidence>
<dbReference type="EMBL" id="CM001555">
    <property type="protein sequence ID" value="EJG08187.1"/>
    <property type="molecule type" value="Genomic_DNA"/>
</dbReference>
<organism evidence="2 3">
    <name type="scientific">Methanofollis liminatans DSM 4140</name>
    <dbReference type="NCBI Taxonomy" id="28892"/>
    <lineage>
        <taxon>Archaea</taxon>
        <taxon>Methanobacteriati</taxon>
        <taxon>Methanobacteriota</taxon>
        <taxon>Stenosarchaea group</taxon>
        <taxon>Methanomicrobia</taxon>
        <taxon>Methanomicrobiales</taxon>
        <taxon>Methanomicrobiaceae</taxon>
        <taxon>Methanofollis</taxon>
    </lineage>
</organism>
<keyword evidence="1" id="KW-1133">Transmembrane helix</keyword>
<keyword evidence="1" id="KW-0472">Membrane</keyword>
<feature type="transmembrane region" description="Helical" evidence="1">
    <location>
        <begin position="219"/>
        <end position="242"/>
    </location>
</feature>
<reference evidence="2 3" key="1">
    <citation type="submission" date="2011-08" db="EMBL/GenBank/DDBJ databases">
        <title>The complete genome of Methanofollis liminatans DSM 4140.</title>
        <authorList>
            <consortium name="US DOE Joint Genome Institute (JGI-PGF)"/>
            <person name="Lucas S."/>
            <person name="Han J."/>
            <person name="Lapidus A."/>
            <person name="Bruce D."/>
            <person name="Goodwin L."/>
            <person name="Pitluck S."/>
            <person name="Peters L."/>
            <person name="Kyrpides N."/>
            <person name="Mavromatis K."/>
            <person name="Ivanova N."/>
            <person name="Mikhailova N."/>
            <person name="Lu M."/>
            <person name="Detter J.C."/>
            <person name="Tapia R."/>
            <person name="Han C."/>
            <person name="Land M."/>
            <person name="Hauser L."/>
            <person name="Markowitz V."/>
            <person name="Cheng J.-F."/>
            <person name="Hugenholtz P."/>
            <person name="Woyke T."/>
            <person name="Wu D."/>
            <person name="Spring S."/>
            <person name="Schuler E."/>
            <person name="Brambilla E."/>
            <person name="Klenk H.-P."/>
            <person name="Eisen J.A."/>
        </authorList>
    </citation>
    <scope>NUCLEOTIDE SEQUENCE [LARGE SCALE GENOMIC DNA]</scope>
    <source>
        <strain evidence="2 3">DSM 4140</strain>
    </source>
</reference>
<feature type="transmembrane region" description="Helical" evidence="1">
    <location>
        <begin position="337"/>
        <end position="363"/>
    </location>
</feature>
<sequence>MKLFEETNIHREVIFILAVGLIMLVIGAVLFSVAAGALPYYRDGVYGLLLVMFGLQLQTIEKIPFGSVQRSGQLRIPGIIITLIGIVTCFIPGIFGDVPKFLVMIAFGAGGILLLLQMFFAHETSRFWKTPGGGVTAHLTVNCAAASVLEMLIAALIAVQIYLPALLSTELLAVAALLFGSALFYLAFVLQKVYSLHAEPGISTNTTGMSPGTVMGMQFGFYMLIFGCLLVPVYLGLLPYALSAMHGTLIVLLGVQALVSGVMMTFSFKRNWIFFLVGMVFVAVGAFAIIVPDTIVEFLVIFIGVFLIFAGLYLLSTLIRPKPKSEDPAKKLEGKDLLLVLVLLALALLIVIMMILLGVSMLIENLVPGIFIVIILVCFGLIQFALLYVQSIVERKHLLG</sequence>
<dbReference type="InterPro" id="IPR005325">
    <property type="entry name" value="DUF308_memb"/>
</dbReference>
<feature type="transmembrane region" description="Helical" evidence="1">
    <location>
        <begin position="141"/>
        <end position="165"/>
    </location>
</feature>
<protein>
    <submittedName>
        <fullName evidence="2">Uncharacterized protein</fullName>
    </submittedName>
</protein>
<accession>J1L4Y1</accession>
<feature type="transmembrane region" description="Helical" evidence="1">
    <location>
        <begin position="101"/>
        <end position="120"/>
    </location>
</feature>
<feature type="transmembrane region" description="Helical" evidence="1">
    <location>
        <begin position="171"/>
        <end position="190"/>
    </location>
</feature>
<feature type="transmembrane region" description="Helical" evidence="1">
    <location>
        <begin position="44"/>
        <end position="64"/>
    </location>
</feature>
<feature type="transmembrane region" description="Helical" evidence="1">
    <location>
        <begin position="273"/>
        <end position="292"/>
    </location>
</feature>
<dbReference type="AlphaFoldDB" id="J1L4Y1"/>
<dbReference type="OrthoDB" id="377465at2157"/>
<feature type="transmembrane region" description="Helical" evidence="1">
    <location>
        <begin position="369"/>
        <end position="389"/>
    </location>
</feature>
<dbReference type="PATRIC" id="fig|28892.9.peg.2427"/>
<dbReference type="HOGENOM" id="CLU_703286_0_0_2"/>
<gene>
    <name evidence="2" type="ORF">Metli_2247</name>
</gene>
<evidence type="ECO:0000256" key="1">
    <source>
        <dbReference type="SAM" id="Phobius"/>
    </source>
</evidence>
<dbReference type="Pfam" id="PF03729">
    <property type="entry name" value="DUF308"/>
    <property type="match status" value="1"/>
</dbReference>